<evidence type="ECO:0000313" key="3">
    <source>
        <dbReference type="Proteomes" id="UP000294200"/>
    </source>
</evidence>
<sequence length="150" mass="15580">MAGLLVGLMGSTIMTVANAADMATLQGHVLASTNKRPLAGARVQIRETGTSTTTSADGAFRFTGLPVGRYTLVVTPNRSSAVERTVAARADNTTNDDVIVDAPVASLDHVTVASQRTANVVARATSQSAPNMVTIRTADDIRKAPDVCAR</sequence>
<evidence type="ECO:0000313" key="2">
    <source>
        <dbReference type="EMBL" id="TCG05785.1"/>
    </source>
</evidence>
<proteinExistence type="predicted"/>
<accession>A0A4R0XAW5</accession>
<dbReference type="EMBL" id="MWML01000145">
    <property type="protein sequence ID" value="TCG05785.1"/>
    <property type="molecule type" value="Genomic_DNA"/>
</dbReference>
<evidence type="ECO:0000256" key="1">
    <source>
        <dbReference type="SAM" id="SignalP"/>
    </source>
</evidence>
<dbReference type="GO" id="GO:0030246">
    <property type="term" value="F:carbohydrate binding"/>
    <property type="evidence" value="ECO:0007669"/>
    <property type="project" value="InterPro"/>
</dbReference>
<comment type="caution">
    <text evidence="2">The sequence shown here is derived from an EMBL/GenBank/DDBJ whole genome shotgun (WGS) entry which is preliminary data.</text>
</comment>
<dbReference type="AlphaFoldDB" id="A0A4R0XAW5"/>
<dbReference type="InterPro" id="IPR013784">
    <property type="entry name" value="Carb-bd-like_fold"/>
</dbReference>
<name>A0A4R0XAW5_9BURK</name>
<reference evidence="2 3" key="1">
    <citation type="submission" date="2017-02" db="EMBL/GenBank/DDBJ databases">
        <title>Paraburkholderia sophoroidis sp. nov. and Paraburkholderia steynii sp. nov. rhizobial symbionts of the fynbos legume Hypocalyptus sophoroides.</title>
        <authorList>
            <person name="Steenkamp E.T."/>
            <person name="Beukes C.W."/>
            <person name="Van Zyl E."/>
            <person name="Avontuur J."/>
            <person name="Chan W.Y."/>
            <person name="Hassen A."/>
            <person name="Palmer M."/>
            <person name="Mthombeni L."/>
            <person name="Phalane F."/>
            <person name="Sereme K."/>
            <person name="Venter S.N."/>
        </authorList>
    </citation>
    <scope>NUCLEOTIDE SEQUENCE [LARGE SCALE GENOMIC DNA]</scope>
    <source>
        <strain evidence="2 3">HC1.1ba</strain>
    </source>
</reference>
<dbReference type="SUPFAM" id="SSF49452">
    <property type="entry name" value="Starch-binding domain-like"/>
    <property type="match status" value="1"/>
</dbReference>
<organism evidence="2 3">
    <name type="scientific">Paraburkholderia steynii</name>
    <dbReference type="NCBI Taxonomy" id="1245441"/>
    <lineage>
        <taxon>Bacteria</taxon>
        <taxon>Pseudomonadati</taxon>
        <taxon>Pseudomonadota</taxon>
        <taxon>Betaproteobacteria</taxon>
        <taxon>Burkholderiales</taxon>
        <taxon>Burkholderiaceae</taxon>
        <taxon>Paraburkholderia</taxon>
    </lineage>
</organism>
<dbReference type="Pfam" id="PF13620">
    <property type="entry name" value="CarboxypepD_reg"/>
    <property type="match status" value="1"/>
</dbReference>
<evidence type="ECO:0008006" key="4">
    <source>
        <dbReference type="Google" id="ProtNLM"/>
    </source>
</evidence>
<keyword evidence="1" id="KW-0732">Signal</keyword>
<dbReference type="Proteomes" id="UP000294200">
    <property type="component" value="Unassembled WGS sequence"/>
</dbReference>
<feature type="chain" id="PRO_5020223749" description="Carboxypeptidase regulatory-like domain-containing protein" evidence="1">
    <location>
        <begin position="20"/>
        <end position="150"/>
    </location>
</feature>
<gene>
    <name evidence="2" type="ORF">BZM27_31100</name>
</gene>
<protein>
    <recommendedName>
        <fullName evidence="4">Carboxypeptidase regulatory-like domain-containing protein</fullName>
    </recommendedName>
</protein>
<feature type="signal peptide" evidence="1">
    <location>
        <begin position="1"/>
        <end position="19"/>
    </location>
</feature>
<keyword evidence="3" id="KW-1185">Reference proteome</keyword>
<dbReference type="Gene3D" id="2.60.40.1120">
    <property type="entry name" value="Carboxypeptidase-like, regulatory domain"/>
    <property type="match status" value="1"/>
</dbReference>